<dbReference type="SUPFAM" id="SSF49464">
    <property type="entry name" value="Carboxypeptidase regulatory domain-like"/>
    <property type="match status" value="1"/>
</dbReference>
<dbReference type="EMBL" id="VSSQ01000033">
    <property type="protein sequence ID" value="MPL66724.1"/>
    <property type="molecule type" value="Genomic_DNA"/>
</dbReference>
<evidence type="ECO:0000313" key="1">
    <source>
        <dbReference type="EMBL" id="MPL66724.1"/>
    </source>
</evidence>
<sequence length="812" mass="93764">MIRKHIPIILIFLLVSVQAFSQGKTAFIKGKITNEKNEGLDLVNVGIINLDIAIGATTNQKGEFSFTVPANKDLELAISYIGYATKLYKVKLKPNEIKEINFSLIRSNTTLKEIEIREDNSREEGITRIKTEWAKNVVGPTSGIEGLIKTFEGVSSSNELSSQYSVRGGNYDENLVYVNDIEIFRPFLIRSGQQEGLSFVNSEMVGDILFSSGGFDAKYGDKLSSVLDIRYKKPQEFSGSASISLLGGSAHLQGLIGSRMTYQIGYRNKTNKYILGSLDTEGSYYPVFNDLQAYLTYDLNEKTEIAFLGNLADNKYQFIPRTRETTFGSVYQSYKLKVYFDGQELDRFSSMFGALMLTHNPSKKLQLKLIASAFGTDEKESYDIQGQYWLYETQMGESEADSNLFDRGIGTYIEHARNRLVANIYNIEHKGLRFYNNGHLSWGLKYQYELISDRMNEWKMVDSAGTPVGTLPDIPGEINPQNPPMLQNIYKSFNDISSSRLSAFLQRQWSFSKEEGEWYFNAGARTQYWTFNNEVLFSPRASVSFKPKWERDWLFRFASGVYSQSPFFREYRDFEGNINHDIRSQKSVHLVLSSDYNFKMFDRPFKFLASAYYKYLWDLIPYSIDNVRIRYSAENNSRGYVSGMDVRLFGEFIEGIDSWVTMSLMQTKEDIKGDNHGFVPRPTDQLFNMNVSFQDYVPKMPYLRVYLNFNFGTGYPFGPPGSERWEQNFRMPSYMRADIAFTFRIKDENTKWAQNNFMRHLKKIWFNVEWFNVFGNNNVISYMWIGDYDGRYHGVPNYLTPSQVNAKLTIEF</sequence>
<comment type="caution">
    <text evidence="1">The sequence shown here is derived from an EMBL/GenBank/DDBJ whole genome shotgun (WGS) entry which is preliminary data.</text>
</comment>
<evidence type="ECO:0008006" key="2">
    <source>
        <dbReference type="Google" id="ProtNLM"/>
    </source>
</evidence>
<protein>
    <recommendedName>
        <fullName evidence="2">TonB-dependent receptor plug domain-containing protein</fullName>
    </recommendedName>
</protein>
<accession>A0A644TIM3</accession>
<organism evidence="1">
    <name type="scientific">bioreactor metagenome</name>
    <dbReference type="NCBI Taxonomy" id="1076179"/>
    <lineage>
        <taxon>unclassified sequences</taxon>
        <taxon>metagenomes</taxon>
        <taxon>ecological metagenomes</taxon>
    </lineage>
</organism>
<gene>
    <name evidence="1" type="ORF">SDC9_12412</name>
</gene>
<dbReference type="Pfam" id="PF13715">
    <property type="entry name" value="CarbopepD_reg_2"/>
    <property type="match status" value="1"/>
</dbReference>
<reference evidence="1" key="1">
    <citation type="submission" date="2019-08" db="EMBL/GenBank/DDBJ databases">
        <authorList>
            <person name="Kucharzyk K."/>
            <person name="Murdoch R.W."/>
            <person name="Higgins S."/>
            <person name="Loffler F."/>
        </authorList>
    </citation>
    <scope>NUCLEOTIDE SEQUENCE</scope>
</reference>
<proteinExistence type="predicted"/>
<dbReference type="InterPro" id="IPR008969">
    <property type="entry name" value="CarboxyPept-like_regulatory"/>
</dbReference>
<name>A0A644TIM3_9ZZZZ</name>
<dbReference type="SUPFAM" id="SSF56935">
    <property type="entry name" value="Porins"/>
    <property type="match status" value="1"/>
</dbReference>
<dbReference type="Gene3D" id="2.60.40.1120">
    <property type="entry name" value="Carboxypeptidase-like, regulatory domain"/>
    <property type="match status" value="1"/>
</dbReference>
<dbReference type="AlphaFoldDB" id="A0A644TIM3"/>